<keyword evidence="3" id="KW-1185">Reference proteome</keyword>
<dbReference type="GO" id="GO:0006508">
    <property type="term" value="P:proteolysis"/>
    <property type="evidence" value="ECO:0007669"/>
    <property type="project" value="InterPro"/>
</dbReference>
<proteinExistence type="predicted"/>
<dbReference type="EMBL" id="QOWE01000047">
    <property type="protein sequence ID" value="RCR65462.1"/>
    <property type="molecule type" value="Genomic_DNA"/>
</dbReference>
<dbReference type="InterPro" id="IPR034074">
    <property type="entry name" value="Y4bN_pept_dom"/>
</dbReference>
<organism evidence="2 3">
    <name type="scientific">Larkinella punicea</name>
    <dbReference type="NCBI Taxonomy" id="2315727"/>
    <lineage>
        <taxon>Bacteria</taxon>
        <taxon>Pseudomonadati</taxon>
        <taxon>Bacteroidota</taxon>
        <taxon>Cytophagia</taxon>
        <taxon>Cytophagales</taxon>
        <taxon>Spirosomataceae</taxon>
        <taxon>Larkinella</taxon>
    </lineage>
</organism>
<feature type="domain" description="Peptidase S8/S53" evidence="1">
    <location>
        <begin position="256"/>
        <end position="543"/>
    </location>
</feature>
<protein>
    <recommendedName>
        <fullName evidence="1">Peptidase S8/S53 domain-containing protein</fullName>
    </recommendedName>
</protein>
<reference evidence="2 3" key="1">
    <citation type="submission" date="2018-07" db="EMBL/GenBank/DDBJ databases">
        <title>Genome analysis of Larkinella rosea.</title>
        <authorList>
            <person name="Zhou Z."/>
            <person name="Wang G."/>
        </authorList>
    </citation>
    <scope>NUCLEOTIDE SEQUENCE [LARGE SCALE GENOMIC DNA]</scope>
    <source>
        <strain evidence="3">zzj9</strain>
    </source>
</reference>
<dbReference type="Proteomes" id="UP000253383">
    <property type="component" value="Unassembled WGS sequence"/>
</dbReference>
<name>A0A368JD41_9BACT</name>
<dbReference type="OrthoDB" id="1100338at2"/>
<dbReference type="CDD" id="cd04847">
    <property type="entry name" value="Peptidases_S8_Subtilisin_like_2"/>
    <property type="match status" value="1"/>
</dbReference>
<dbReference type="InterPro" id="IPR000209">
    <property type="entry name" value="Peptidase_S8/S53_dom"/>
</dbReference>
<dbReference type="AlphaFoldDB" id="A0A368JD41"/>
<accession>A0A368JD41</accession>
<dbReference type="Gene3D" id="3.40.50.200">
    <property type="entry name" value="Peptidase S8/S53 domain"/>
    <property type="match status" value="1"/>
</dbReference>
<dbReference type="GO" id="GO:0004252">
    <property type="term" value="F:serine-type endopeptidase activity"/>
    <property type="evidence" value="ECO:0007669"/>
    <property type="project" value="InterPro"/>
</dbReference>
<dbReference type="Pfam" id="PF00082">
    <property type="entry name" value="Peptidase_S8"/>
    <property type="match status" value="1"/>
</dbReference>
<evidence type="ECO:0000313" key="2">
    <source>
        <dbReference type="EMBL" id="RCR65462.1"/>
    </source>
</evidence>
<dbReference type="SUPFAM" id="SSF52743">
    <property type="entry name" value="Subtilisin-like"/>
    <property type="match status" value="1"/>
</dbReference>
<sequence>MESRNLPIKLFSKRGTQDERRTEGGGGGDLPTWVLSEELLELKSVEFRESLGATAQTIAERPADRRFIPALLKVTVREDAMAKSHRGEVAKIFNRKEEYNFIGVSEDLDFLVKVDSAEHLAFIDHNLERPTVFPIGVSAIDEIRLFEPRIDLPADPDTPLKVKLINFQNRQINQRIESEFEQTLKINDIIYKKTEYGFGLTVFKLDHVQPDALLSVQEFEALYSIDPMPSYRITLDELTPSETLPIKEPIEGQEYFTIGVLDSGIAPIPHLAPWLDKRRYTAYSENEVDRSHGTFVAGILLYGDELEKSNWVGISEFKLLDATVFPQPRIGIDEDELIENIRNAVTAHPDVLLWNLSGGGSLECSARDFSDFGKALDDLQHQTGEIICKSAGNCNKFATSEPKLRIPTSADSIRSLVVGSIAHARGTNDLVPEGHPSPFSRTGFGPNKIVKPELAHYGGNAGLAPNGRMTFTGVNSFSTSGQVVQQVGTSFSTPRVSALLAGLSHRVAGDFDPLLLKALAIHSARYHHSLKLSPMDRLREIGYGLPGSVENIIFNDPHESTLILQDNIVRGGYIEILDFPFPDVLVNDEGQYYGEIIITLVTNPRLDSTQGAEYCQSNIDASFGTYDRIRIRDTTKRTVSNPIGKQNPYNLLLSSHYASRFHRFIDHPFTPERQLRDDMGKYHPIKKYGINLQEMTESHRVRGLMSPKKWYLELKGLFSHAAENAAAADGEQLSQEFCLAVTIRDPLKRHDVYSSVTRSLNVNNFQHNNIQLRNEVNINVRNTNGETGPQSSPN</sequence>
<evidence type="ECO:0000259" key="1">
    <source>
        <dbReference type="Pfam" id="PF00082"/>
    </source>
</evidence>
<comment type="caution">
    <text evidence="2">The sequence shown here is derived from an EMBL/GenBank/DDBJ whole genome shotgun (WGS) entry which is preliminary data.</text>
</comment>
<dbReference type="InterPro" id="IPR036852">
    <property type="entry name" value="Peptidase_S8/S53_dom_sf"/>
</dbReference>
<dbReference type="RefSeq" id="WP_114410185.1">
    <property type="nucleotide sequence ID" value="NZ_QOWE01000047.1"/>
</dbReference>
<gene>
    <name evidence="2" type="ORF">DUE52_31825</name>
</gene>
<evidence type="ECO:0000313" key="3">
    <source>
        <dbReference type="Proteomes" id="UP000253383"/>
    </source>
</evidence>